<proteinExistence type="predicted"/>
<name>A0A0F2MCJ5_SPOSC</name>
<dbReference type="Proteomes" id="UP000033710">
    <property type="component" value="Unassembled WGS sequence"/>
</dbReference>
<protein>
    <submittedName>
        <fullName evidence="1">Uncharacterized protein</fullName>
    </submittedName>
</protein>
<evidence type="ECO:0000313" key="1">
    <source>
        <dbReference type="EMBL" id="KJR86540.1"/>
    </source>
</evidence>
<gene>
    <name evidence="1" type="ORF">SPSK_02889</name>
</gene>
<organism evidence="1 2">
    <name type="scientific">Sporothrix schenckii 1099-18</name>
    <dbReference type="NCBI Taxonomy" id="1397361"/>
    <lineage>
        <taxon>Eukaryota</taxon>
        <taxon>Fungi</taxon>
        <taxon>Dikarya</taxon>
        <taxon>Ascomycota</taxon>
        <taxon>Pezizomycotina</taxon>
        <taxon>Sordariomycetes</taxon>
        <taxon>Sordariomycetidae</taxon>
        <taxon>Ophiostomatales</taxon>
        <taxon>Ophiostomataceae</taxon>
        <taxon>Sporothrix</taxon>
    </lineage>
</organism>
<sequence>MVGERQKKEDPTDAALSRQRLTRVQRLSDMGIHEMAVARWESKYTLHMLGLAKAGALTREGGRVMDGEVEKST</sequence>
<dbReference type="RefSeq" id="XP_016589216.1">
    <property type="nucleotide sequence ID" value="XM_016729750.1"/>
</dbReference>
<evidence type="ECO:0000313" key="2">
    <source>
        <dbReference type="Proteomes" id="UP000033710"/>
    </source>
</evidence>
<comment type="caution">
    <text evidence="1">The sequence shown here is derived from an EMBL/GenBank/DDBJ whole genome shotgun (WGS) entry which is preliminary data.</text>
</comment>
<dbReference type="EMBL" id="AXCR01000006">
    <property type="protein sequence ID" value="KJR86540.1"/>
    <property type="molecule type" value="Genomic_DNA"/>
</dbReference>
<reference evidence="1 2" key="2">
    <citation type="journal article" date="2015" name="Eukaryot. Cell">
        <title>Asexual propagation of a virulent clone complex in a human and feline outbreak of sporotrichosis.</title>
        <authorList>
            <person name="Teixeira Mde M."/>
            <person name="Rodrigues A.M."/>
            <person name="Tsui C.K."/>
            <person name="de Almeida L.G."/>
            <person name="Van Diepeningen A.D."/>
            <person name="van den Ende B.G."/>
            <person name="Fernandes G.F."/>
            <person name="Kano R."/>
            <person name="Hamelin R.C."/>
            <person name="Lopes-Bezerra L.M."/>
            <person name="Vasconcelos A.T."/>
            <person name="de Hoog S."/>
            <person name="de Camargo Z.P."/>
            <person name="Felipe M.S."/>
        </authorList>
    </citation>
    <scope>NUCLEOTIDE SEQUENCE [LARGE SCALE GENOMIC DNA]</scope>
    <source>
        <strain evidence="1 2">1099-18</strain>
    </source>
</reference>
<dbReference type="KEGG" id="ssck:SPSK_02889"/>
<dbReference type="AlphaFoldDB" id="A0A0F2MCJ5"/>
<reference evidence="1 2" key="1">
    <citation type="journal article" date="2014" name="BMC Genomics">
        <title>Comparative genomics of the major fungal agents of human and animal Sporotrichosis: Sporothrix schenckii and Sporothrix brasiliensis.</title>
        <authorList>
            <person name="Teixeira M.M."/>
            <person name="de Almeida L.G."/>
            <person name="Kubitschek-Barreira P."/>
            <person name="Alves F.L."/>
            <person name="Kioshima E.S."/>
            <person name="Abadio A.K."/>
            <person name="Fernandes L."/>
            <person name="Derengowski L.S."/>
            <person name="Ferreira K.S."/>
            <person name="Souza R.C."/>
            <person name="Ruiz J.C."/>
            <person name="de Andrade N.C."/>
            <person name="Paes H.C."/>
            <person name="Nicola A.M."/>
            <person name="Albuquerque P."/>
            <person name="Gerber A.L."/>
            <person name="Martins V.P."/>
            <person name="Peconick L.D."/>
            <person name="Neto A.V."/>
            <person name="Chaucanez C.B."/>
            <person name="Silva P.A."/>
            <person name="Cunha O.L."/>
            <person name="de Oliveira F.F."/>
            <person name="dos Santos T.C."/>
            <person name="Barros A.L."/>
            <person name="Soares M.A."/>
            <person name="de Oliveira L.M."/>
            <person name="Marini M.M."/>
            <person name="Villalobos-Duno H."/>
            <person name="Cunha M.M."/>
            <person name="de Hoog S."/>
            <person name="da Silveira J.F."/>
            <person name="Henrissat B."/>
            <person name="Nino-Vega G.A."/>
            <person name="Cisalpino P.S."/>
            <person name="Mora-Montes H.M."/>
            <person name="Almeida S.R."/>
            <person name="Stajich J.E."/>
            <person name="Lopes-Bezerra L.M."/>
            <person name="Vasconcelos A.T."/>
            <person name="Felipe M.S."/>
        </authorList>
    </citation>
    <scope>NUCLEOTIDE SEQUENCE [LARGE SCALE GENOMIC DNA]</scope>
    <source>
        <strain evidence="1 2">1099-18</strain>
    </source>
</reference>
<dbReference type="VEuPathDB" id="FungiDB:SPSK_02889"/>
<accession>A0A0F2MCJ5</accession>
<dbReference type="GeneID" id="27665027"/>